<evidence type="ECO:0000313" key="1">
    <source>
        <dbReference type="EMBL" id="GAH99031.1"/>
    </source>
</evidence>
<sequence length="45" mass="5121">GIISAKCPSIIRIINGNKIDDDLILGKIDWLEELFQKDKIGDFFD</sequence>
<name>X1JWC7_9ZZZZ</name>
<gene>
    <name evidence="1" type="ORF">S03H2_72273</name>
</gene>
<reference evidence="1" key="1">
    <citation type="journal article" date="2014" name="Front. Microbiol.">
        <title>High frequency of phylogenetically diverse reductive dehalogenase-homologous genes in deep subseafloor sedimentary metagenomes.</title>
        <authorList>
            <person name="Kawai M."/>
            <person name="Futagami T."/>
            <person name="Toyoda A."/>
            <person name="Takaki Y."/>
            <person name="Nishi S."/>
            <person name="Hori S."/>
            <person name="Arai W."/>
            <person name="Tsubouchi T."/>
            <person name="Morono Y."/>
            <person name="Uchiyama I."/>
            <person name="Ito T."/>
            <person name="Fujiyama A."/>
            <person name="Inagaki F."/>
            <person name="Takami H."/>
        </authorList>
    </citation>
    <scope>NUCLEOTIDE SEQUENCE</scope>
    <source>
        <strain evidence="1">Expedition CK06-06</strain>
    </source>
</reference>
<organism evidence="1">
    <name type="scientific">marine sediment metagenome</name>
    <dbReference type="NCBI Taxonomy" id="412755"/>
    <lineage>
        <taxon>unclassified sequences</taxon>
        <taxon>metagenomes</taxon>
        <taxon>ecological metagenomes</taxon>
    </lineage>
</organism>
<comment type="caution">
    <text evidence="1">The sequence shown here is derived from an EMBL/GenBank/DDBJ whole genome shotgun (WGS) entry which is preliminary data.</text>
</comment>
<proteinExistence type="predicted"/>
<accession>X1JWC7</accession>
<dbReference type="EMBL" id="BARU01048768">
    <property type="protein sequence ID" value="GAH99031.1"/>
    <property type="molecule type" value="Genomic_DNA"/>
</dbReference>
<dbReference type="AlphaFoldDB" id="X1JWC7"/>
<protein>
    <submittedName>
        <fullName evidence="1">Uncharacterized protein</fullName>
    </submittedName>
</protein>
<feature type="non-terminal residue" evidence="1">
    <location>
        <position position="1"/>
    </location>
</feature>